<comment type="caution">
    <text evidence="13">Lacks conserved residue(s) required for the propagation of feature annotation.</text>
</comment>
<dbReference type="FunFam" id="3.40.50.800:FF:000001">
    <property type="entry name" value="Threonine--tRNA ligase"/>
    <property type="match status" value="1"/>
</dbReference>
<organism evidence="16 17">
    <name type="scientific">Calditerrivibrio nitroreducens</name>
    <dbReference type="NCBI Taxonomy" id="477976"/>
    <lineage>
        <taxon>Bacteria</taxon>
        <taxon>Pseudomonadati</taxon>
        <taxon>Deferribacterota</taxon>
        <taxon>Deferribacteres</taxon>
        <taxon>Deferribacterales</taxon>
        <taxon>Calditerrivibrionaceae</taxon>
    </lineage>
</organism>
<dbReference type="PRINTS" id="PR01047">
    <property type="entry name" value="TRNASYNTHTHR"/>
</dbReference>
<dbReference type="SUPFAM" id="SSF55681">
    <property type="entry name" value="Class II aaRS and biotin synthetases"/>
    <property type="match status" value="1"/>
</dbReference>
<evidence type="ECO:0000256" key="12">
    <source>
        <dbReference type="ARBA" id="ARBA00049515"/>
    </source>
</evidence>
<name>A0A2J6WPR9_9BACT</name>
<evidence type="ECO:0000256" key="13">
    <source>
        <dbReference type="HAMAP-Rule" id="MF_00184"/>
    </source>
</evidence>
<keyword evidence="8 13" id="KW-0067">ATP-binding</keyword>
<evidence type="ECO:0000259" key="14">
    <source>
        <dbReference type="PROSITE" id="PS50862"/>
    </source>
</evidence>
<keyword evidence="4 13" id="KW-0436">Ligase</keyword>
<accession>A0A2J6WPR9</accession>
<reference evidence="16 17" key="1">
    <citation type="submission" date="2018-01" db="EMBL/GenBank/DDBJ databases">
        <title>Metagenomic assembled genomes from two thermal pools in the Uzon Caldera, Kamchatka, Russia.</title>
        <authorList>
            <person name="Wilkins L."/>
            <person name="Ettinger C."/>
        </authorList>
    </citation>
    <scope>NUCLEOTIDE SEQUENCE [LARGE SCALE GENOMIC DNA]</scope>
    <source>
        <strain evidence="16">ZAV-05</strain>
    </source>
</reference>
<dbReference type="AlphaFoldDB" id="A0A2J6WPR9"/>
<feature type="binding site" evidence="13">
    <location>
        <position position="333"/>
    </location>
    <ligand>
        <name>Zn(2+)</name>
        <dbReference type="ChEBI" id="CHEBI:29105"/>
        <note>catalytic</note>
    </ligand>
</feature>
<dbReference type="InterPro" id="IPR018163">
    <property type="entry name" value="Thr/Ala-tRNA-synth_IIc_edit"/>
</dbReference>
<dbReference type="EC" id="6.1.1.3" evidence="13"/>
<comment type="subcellular location">
    <subcellularLocation>
        <location evidence="13">Cytoplasm</location>
    </subcellularLocation>
</comment>
<evidence type="ECO:0000256" key="8">
    <source>
        <dbReference type="ARBA" id="ARBA00022840"/>
    </source>
</evidence>
<feature type="binding site" evidence="13">
    <location>
        <position position="384"/>
    </location>
    <ligand>
        <name>Zn(2+)</name>
        <dbReference type="ChEBI" id="CHEBI:29105"/>
        <note>catalytic</note>
    </ligand>
</feature>
<comment type="caution">
    <text evidence="16">The sequence shown here is derived from an EMBL/GenBank/DDBJ whole genome shotgun (WGS) entry which is preliminary data.</text>
</comment>
<dbReference type="InterPro" id="IPR002314">
    <property type="entry name" value="aa-tRNA-synt_IIb"/>
</dbReference>
<evidence type="ECO:0000256" key="5">
    <source>
        <dbReference type="ARBA" id="ARBA00022723"/>
    </source>
</evidence>
<dbReference type="InterPro" id="IPR036621">
    <property type="entry name" value="Anticodon-bd_dom_sf"/>
</dbReference>
<dbReference type="PANTHER" id="PTHR11451">
    <property type="entry name" value="THREONINE-TRNA LIGASE"/>
    <property type="match status" value="1"/>
</dbReference>
<dbReference type="FunFam" id="3.30.54.20:FF:000002">
    <property type="entry name" value="Threonine--tRNA ligase"/>
    <property type="match status" value="1"/>
</dbReference>
<evidence type="ECO:0000256" key="6">
    <source>
        <dbReference type="ARBA" id="ARBA00022741"/>
    </source>
</evidence>
<gene>
    <name evidence="13" type="primary">thrS</name>
    <name evidence="16" type="ORF">C0187_01655</name>
</gene>
<protein>
    <recommendedName>
        <fullName evidence="13">Threonine--tRNA ligase</fullName>
        <ecNumber evidence="13">6.1.1.3</ecNumber>
    </recommendedName>
    <alternativeName>
        <fullName evidence="13">Threonyl-tRNA synthetase</fullName>
        <shortName evidence="13">ThrRS</shortName>
    </alternativeName>
</protein>
<dbReference type="Pfam" id="PF07973">
    <property type="entry name" value="tRNA_SAD"/>
    <property type="match status" value="1"/>
</dbReference>
<dbReference type="Gene3D" id="3.30.980.10">
    <property type="entry name" value="Threonyl-trna Synthetase, Chain A, domain 2"/>
    <property type="match status" value="1"/>
</dbReference>
<sequence>MEIVLPDKNKISLEDDATVADVAKKISEGLFKRAIAGKVNGNLVDLSAKVKDGDQVTIITEKDPESIDILRHSTAHLMAQAVRRLFKDVKVTIGPTIQDGFYYDFDIDTPFKEEDLEKIEQVMADIARQDLPIIRKELKKEDAIKLFSEMDETYKVEIINDLGEEVVSIYSQGEFVDLCRGPHLPSTGFIKHFKLLSVAGAYWRGDEKNKMLQRIYGTAWFKKSELDEYLNRLEEAKKRDHRRLGKELELFGTFDEIGSGLICWMPKGAKVRATIEEFWRKEHFKNGYDLLYTPHIGKSNLWHTSGHLDFYSENMYSPMDIEGQNYYIKPMNCPFHIMIYKSKNRSYRDLPLRWAELGTVYRYERSGVLHGLLRVRGFTQDDAHIICAQDQIVEEIEEVLKFSLEIWKTFGFTSIKGYIATRPEKSVGDDSMWKAATDSLMESIKKSGIEYEIDEGGGAFYGPKIDLKVKDAIGREWQMTTIQFDFNLPERFDMVYVDRDGKEKRPYMVHRALLGSLERFFGVLIEHYAGAFPFWLAPVQIKILNISDEQADYCEQLYRRLKTEGFRVELDLRNEKIGYKIREAQLFKVPHMIIVGNQEKEKNLVSVRLRNGETKNNLDFSEYFSVIDELNRSKTLNLWR</sequence>
<dbReference type="CDD" id="cd01667">
    <property type="entry name" value="TGS_ThrRS"/>
    <property type="match status" value="1"/>
</dbReference>
<dbReference type="SUPFAM" id="SSF55186">
    <property type="entry name" value="ThrRS/AlaRS common domain"/>
    <property type="match status" value="1"/>
</dbReference>
<dbReference type="InterPro" id="IPR004154">
    <property type="entry name" value="Anticodon-bd"/>
</dbReference>
<dbReference type="FunFam" id="3.30.930.10:FF:000002">
    <property type="entry name" value="Threonine--tRNA ligase"/>
    <property type="match status" value="1"/>
</dbReference>
<keyword evidence="5 13" id="KW-0479">Metal-binding</keyword>
<comment type="similarity">
    <text evidence="1 13">Belongs to the class-II aminoacyl-tRNA synthetase family.</text>
</comment>
<dbReference type="InterPro" id="IPR045864">
    <property type="entry name" value="aa-tRNA-synth_II/BPL/LPL"/>
</dbReference>
<evidence type="ECO:0000256" key="4">
    <source>
        <dbReference type="ARBA" id="ARBA00022598"/>
    </source>
</evidence>
<dbReference type="InterPro" id="IPR012675">
    <property type="entry name" value="Beta-grasp_dom_sf"/>
</dbReference>
<evidence type="ECO:0000256" key="2">
    <source>
        <dbReference type="ARBA" id="ARBA00022490"/>
    </source>
</evidence>
<evidence type="ECO:0000256" key="7">
    <source>
        <dbReference type="ARBA" id="ARBA00022833"/>
    </source>
</evidence>
<dbReference type="CDD" id="cd00860">
    <property type="entry name" value="ThrRS_anticodon"/>
    <property type="match status" value="1"/>
</dbReference>
<dbReference type="GO" id="GO:0000049">
    <property type="term" value="F:tRNA binding"/>
    <property type="evidence" value="ECO:0007669"/>
    <property type="project" value="UniProtKB-KW"/>
</dbReference>
<dbReference type="Gene3D" id="3.30.930.10">
    <property type="entry name" value="Bira Bifunctional Protein, Domain 2"/>
    <property type="match status" value="1"/>
</dbReference>
<keyword evidence="7 13" id="KW-0862">Zinc</keyword>
<dbReference type="EMBL" id="PNIN01000023">
    <property type="protein sequence ID" value="PMP72360.1"/>
    <property type="molecule type" value="Genomic_DNA"/>
</dbReference>
<comment type="subunit">
    <text evidence="13">Homodimer.</text>
</comment>
<dbReference type="Gene3D" id="3.10.20.30">
    <property type="match status" value="1"/>
</dbReference>
<dbReference type="GO" id="GO:0005737">
    <property type="term" value="C:cytoplasm"/>
    <property type="evidence" value="ECO:0007669"/>
    <property type="project" value="UniProtKB-SubCell"/>
</dbReference>
<dbReference type="InterPro" id="IPR004095">
    <property type="entry name" value="TGS"/>
</dbReference>
<comment type="catalytic activity">
    <reaction evidence="12 13">
        <text>tRNA(Thr) + L-threonine + ATP = L-threonyl-tRNA(Thr) + AMP + diphosphate + H(+)</text>
        <dbReference type="Rhea" id="RHEA:24624"/>
        <dbReference type="Rhea" id="RHEA-COMP:9670"/>
        <dbReference type="Rhea" id="RHEA-COMP:9704"/>
        <dbReference type="ChEBI" id="CHEBI:15378"/>
        <dbReference type="ChEBI" id="CHEBI:30616"/>
        <dbReference type="ChEBI" id="CHEBI:33019"/>
        <dbReference type="ChEBI" id="CHEBI:57926"/>
        <dbReference type="ChEBI" id="CHEBI:78442"/>
        <dbReference type="ChEBI" id="CHEBI:78534"/>
        <dbReference type="ChEBI" id="CHEBI:456215"/>
        <dbReference type="EC" id="6.1.1.3"/>
    </reaction>
</comment>
<dbReference type="PANTHER" id="PTHR11451:SF44">
    <property type="entry name" value="THREONINE--TRNA LIGASE, CHLOROPLASTIC_MITOCHONDRIAL 2"/>
    <property type="match status" value="1"/>
</dbReference>
<dbReference type="GO" id="GO:0004829">
    <property type="term" value="F:threonine-tRNA ligase activity"/>
    <property type="evidence" value="ECO:0007669"/>
    <property type="project" value="UniProtKB-UniRule"/>
</dbReference>
<evidence type="ECO:0000256" key="11">
    <source>
        <dbReference type="ARBA" id="ARBA00023146"/>
    </source>
</evidence>
<dbReference type="GO" id="GO:0046872">
    <property type="term" value="F:metal ion binding"/>
    <property type="evidence" value="ECO:0007669"/>
    <property type="project" value="UniProtKB-KW"/>
</dbReference>
<dbReference type="Gene3D" id="3.40.50.800">
    <property type="entry name" value="Anticodon-binding domain"/>
    <property type="match status" value="1"/>
</dbReference>
<proteinExistence type="inferred from homology"/>
<dbReference type="NCBIfam" id="TIGR00418">
    <property type="entry name" value="thrS"/>
    <property type="match status" value="1"/>
</dbReference>
<dbReference type="GO" id="GO:0005524">
    <property type="term" value="F:ATP binding"/>
    <property type="evidence" value="ECO:0007669"/>
    <property type="project" value="UniProtKB-UniRule"/>
</dbReference>
<keyword evidence="11 13" id="KW-0030">Aminoacyl-tRNA synthetase</keyword>
<dbReference type="HAMAP" id="MF_00184">
    <property type="entry name" value="Thr_tRNA_synth"/>
    <property type="match status" value="1"/>
</dbReference>
<dbReference type="InterPro" id="IPR047246">
    <property type="entry name" value="ThrRS_anticodon"/>
</dbReference>
<dbReference type="InterPro" id="IPR002320">
    <property type="entry name" value="Thr-tRNA-ligase_IIa"/>
</dbReference>
<dbReference type="SUPFAM" id="SSF81271">
    <property type="entry name" value="TGS-like"/>
    <property type="match status" value="1"/>
</dbReference>
<dbReference type="Pfam" id="PF03129">
    <property type="entry name" value="HGTP_anticodon"/>
    <property type="match status" value="1"/>
</dbReference>
<keyword evidence="3 13" id="KW-0820">tRNA-binding</keyword>
<evidence type="ECO:0000256" key="3">
    <source>
        <dbReference type="ARBA" id="ARBA00022555"/>
    </source>
</evidence>
<keyword evidence="9 13" id="KW-0694">RNA-binding</keyword>
<dbReference type="FunFam" id="3.30.980.10:FF:000005">
    <property type="entry name" value="Threonyl-tRNA synthetase, mitochondrial"/>
    <property type="match status" value="1"/>
</dbReference>
<dbReference type="InterPro" id="IPR012676">
    <property type="entry name" value="TGS-like"/>
</dbReference>
<feature type="domain" description="Aminoacyl-transfer RNA synthetases class-II family profile" evidence="14">
    <location>
        <begin position="266"/>
        <end position="533"/>
    </location>
</feature>
<evidence type="ECO:0000256" key="10">
    <source>
        <dbReference type="ARBA" id="ARBA00022917"/>
    </source>
</evidence>
<keyword evidence="10 13" id="KW-0648">Protein biosynthesis</keyword>
<dbReference type="GO" id="GO:0006435">
    <property type="term" value="P:threonyl-tRNA aminoacylation"/>
    <property type="evidence" value="ECO:0007669"/>
    <property type="project" value="UniProtKB-UniRule"/>
</dbReference>
<evidence type="ECO:0000256" key="9">
    <source>
        <dbReference type="ARBA" id="ARBA00022884"/>
    </source>
</evidence>
<dbReference type="PROSITE" id="PS50862">
    <property type="entry name" value="AA_TRNA_LIGASE_II"/>
    <property type="match status" value="1"/>
</dbReference>
<dbReference type="Pfam" id="PF02824">
    <property type="entry name" value="TGS"/>
    <property type="match status" value="1"/>
</dbReference>
<dbReference type="InterPro" id="IPR012947">
    <property type="entry name" value="tRNA_SAD"/>
</dbReference>
<dbReference type="PROSITE" id="PS51880">
    <property type="entry name" value="TGS"/>
    <property type="match status" value="1"/>
</dbReference>
<evidence type="ECO:0000259" key="15">
    <source>
        <dbReference type="PROSITE" id="PS51880"/>
    </source>
</evidence>
<dbReference type="InterPro" id="IPR033728">
    <property type="entry name" value="ThrRS_core"/>
</dbReference>
<evidence type="ECO:0000313" key="16">
    <source>
        <dbReference type="EMBL" id="PMP72360.1"/>
    </source>
</evidence>
<dbReference type="Gene3D" id="3.30.54.20">
    <property type="match status" value="1"/>
</dbReference>
<dbReference type="InterPro" id="IPR006195">
    <property type="entry name" value="aa-tRNA-synth_II"/>
</dbReference>
<comment type="cofactor">
    <cofactor evidence="13">
        <name>Zn(2+)</name>
        <dbReference type="ChEBI" id="CHEBI:29105"/>
    </cofactor>
    <text evidence="13">Binds 1 zinc ion per subunit.</text>
</comment>
<keyword evidence="2 13" id="KW-0963">Cytoplasm</keyword>
<dbReference type="SUPFAM" id="SSF52954">
    <property type="entry name" value="Class II aaRS ABD-related"/>
    <property type="match status" value="1"/>
</dbReference>
<dbReference type="CDD" id="cd00771">
    <property type="entry name" value="ThrRS_core"/>
    <property type="match status" value="1"/>
</dbReference>
<keyword evidence="6 13" id="KW-0547">Nucleotide-binding</keyword>
<evidence type="ECO:0000256" key="1">
    <source>
        <dbReference type="ARBA" id="ARBA00008226"/>
    </source>
</evidence>
<dbReference type="Pfam" id="PF00587">
    <property type="entry name" value="tRNA-synt_2b"/>
    <property type="match status" value="1"/>
</dbReference>
<evidence type="ECO:0000313" key="17">
    <source>
        <dbReference type="Proteomes" id="UP000242881"/>
    </source>
</evidence>
<feature type="domain" description="TGS" evidence="15">
    <location>
        <begin position="1"/>
        <end position="60"/>
    </location>
</feature>
<dbReference type="Proteomes" id="UP000242881">
    <property type="component" value="Unassembled WGS sequence"/>
</dbReference>
<dbReference type="SMART" id="SM00863">
    <property type="entry name" value="tRNA_SAD"/>
    <property type="match status" value="1"/>
</dbReference>
<feature type="binding site" evidence="13">
    <location>
        <position position="510"/>
    </location>
    <ligand>
        <name>Zn(2+)</name>
        <dbReference type="ChEBI" id="CHEBI:29105"/>
        <note>catalytic</note>
    </ligand>
</feature>